<name>A0A0H2YRB2_CLOP1</name>
<accession>A0A0H2YRB2</accession>
<organism evidence="2 3">
    <name type="scientific">Clostridium perfringens (strain ATCC 13124 / DSM 756 / JCM 1290 / NCIMB 6125 / NCTC 8237 / Type A)</name>
    <dbReference type="NCBI Taxonomy" id="195103"/>
    <lineage>
        <taxon>Bacteria</taxon>
        <taxon>Bacillati</taxon>
        <taxon>Bacillota</taxon>
        <taxon>Clostridia</taxon>
        <taxon>Eubacteriales</taxon>
        <taxon>Clostridiaceae</taxon>
        <taxon>Clostridium</taxon>
    </lineage>
</organism>
<dbReference type="Pfam" id="PF10779">
    <property type="entry name" value="XhlA"/>
    <property type="match status" value="1"/>
</dbReference>
<dbReference type="HOGENOM" id="CLU_191307_0_0_9"/>
<evidence type="ECO:0000256" key="1">
    <source>
        <dbReference type="SAM" id="Phobius"/>
    </source>
</evidence>
<reference evidence="2 3" key="1">
    <citation type="journal article" date="2006" name="Genome Res.">
        <title>Skewed genomic variability in strains of the toxigenic bacterial pathogen, Clostridium perfringens.</title>
        <authorList>
            <person name="Myers G.S."/>
            <person name="Rasko D.A."/>
            <person name="Cheung J.K."/>
            <person name="Ravel J."/>
            <person name="Seshadri R."/>
            <person name="Deboy R.T."/>
            <person name="Ren Q."/>
            <person name="Varga J."/>
            <person name="Awad M.M."/>
            <person name="Brinkac L.M."/>
            <person name="Daugherty S.C."/>
            <person name="Haft D.H."/>
            <person name="Dodson R.J."/>
            <person name="Madupu R."/>
            <person name="Nelson W.C."/>
            <person name="Rosovitz M.J."/>
            <person name="Sullivan S.A."/>
            <person name="Khouri H."/>
            <person name="Dimitrov G.I."/>
            <person name="Watkins K.L."/>
            <person name="Mulligan S."/>
            <person name="Benton J."/>
            <person name="Radune D."/>
            <person name="Fisher D.J."/>
            <person name="Atkins H.S."/>
            <person name="Hiscox T."/>
            <person name="Jost B.H."/>
            <person name="Billington S.J."/>
            <person name="Songer J.G."/>
            <person name="McClane B.A."/>
            <person name="Titball R.W."/>
            <person name="Rood J.I."/>
            <person name="Melville S.B."/>
            <person name="Paulsen I.T."/>
        </authorList>
    </citation>
    <scope>NUCLEOTIDE SEQUENCE [LARGE SCALE GENOMIC DNA]</scope>
    <source>
        <strain evidence="3">ATCC 13124 / DSM 756 / JCM 1290 / NCIMB 6125 / NCTC 8237 / S 107 / Type A</strain>
    </source>
</reference>
<dbReference type="EMBL" id="CP000246">
    <property type="protein sequence ID" value="ABG83471.1"/>
    <property type="molecule type" value="Genomic_DNA"/>
</dbReference>
<proteinExistence type="predicted"/>
<evidence type="ECO:0000313" key="2">
    <source>
        <dbReference type="EMBL" id="ABG83471.1"/>
    </source>
</evidence>
<dbReference type="AlphaFoldDB" id="A0A0H2YRB2"/>
<sequence>MHEELVEDKLKTHDKRLNNHADRLDKLEQSDAKKEVQITNLIKSIDTLIMILKIFITMFGGSIVGFFFYAIQNHLFK</sequence>
<keyword evidence="1" id="KW-0472">Membrane</keyword>
<dbReference type="PaxDb" id="195103-CPF_1570"/>
<dbReference type="RefSeq" id="WP_011590771.1">
    <property type="nucleotide sequence ID" value="NC_008261.1"/>
</dbReference>
<gene>
    <name evidence="2" type="ordered locus">CPF_1570</name>
</gene>
<keyword evidence="3" id="KW-1185">Reference proteome</keyword>
<keyword evidence="1" id="KW-0812">Transmembrane</keyword>
<feature type="transmembrane region" description="Helical" evidence="1">
    <location>
        <begin position="48"/>
        <end position="71"/>
    </location>
</feature>
<dbReference type="KEGG" id="cpf:CPF_1570"/>
<dbReference type="STRING" id="195103.CPF_1570"/>
<dbReference type="InterPro" id="IPR019715">
    <property type="entry name" value="Haemolysin_XhlA"/>
</dbReference>
<dbReference type="Proteomes" id="UP000001823">
    <property type="component" value="Chromosome"/>
</dbReference>
<keyword evidence="1" id="KW-1133">Transmembrane helix</keyword>
<evidence type="ECO:0000313" key="3">
    <source>
        <dbReference type="Proteomes" id="UP000001823"/>
    </source>
</evidence>
<dbReference type="eggNOG" id="ENOG503370Y">
    <property type="taxonomic scope" value="Bacteria"/>
</dbReference>
<evidence type="ECO:0008006" key="4">
    <source>
        <dbReference type="Google" id="ProtNLM"/>
    </source>
</evidence>
<protein>
    <recommendedName>
        <fullName evidence="4">Haemolysin XhlA</fullName>
    </recommendedName>
</protein>